<evidence type="ECO:0000256" key="1">
    <source>
        <dbReference type="ARBA" id="ARBA00022679"/>
    </source>
</evidence>
<dbReference type="PANTHER" id="PTHR43420:SF12">
    <property type="entry name" value="N-ACETYLTRANSFERASE DOMAIN-CONTAINING PROTEIN"/>
    <property type="match status" value="1"/>
</dbReference>
<dbReference type="Proteomes" id="UP001500279">
    <property type="component" value="Unassembled WGS sequence"/>
</dbReference>
<dbReference type="InterPro" id="IPR050680">
    <property type="entry name" value="YpeA/RimI_acetyltransf"/>
</dbReference>
<proteinExistence type="predicted"/>
<dbReference type="RefSeq" id="WP_141287933.1">
    <property type="nucleotide sequence ID" value="NZ_BAAAEW010000047.1"/>
</dbReference>
<feature type="domain" description="N-acetyltransferase" evidence="3">
    <location>
        <begin position="99"/>
        <end position="243"/>
    </location>
</feature>
<evidence type="ECO:0000259" key="3">
    <source>
        <dbReference type="PROSITE" id="PS51186"/>
    </source>
</evidence>
<evidence type="ECO:0000256" key="2">
    <source>
        <dbReference type="ARBA" id="ARBA00023315"/>
    </source>
</evidence>
<dbReference type="InterPro" id="IPR000182">
    <property type="entry name" value="GNAT_dom"/>
</dbReference>
<dbReference type="Gene3D" id="3.40.630.30">
    <property type="match status" value="1"/>
</dbReference>
<organism evidence="4 5">
    <name type="scientific">Ideonella azotifigens</name>
    <dbReference type="NCBI Taxonomy" id="513160"/>
    <lineage>
        <taxon>Bacteria</taxon>
        <taxon>Pseudomonadati</taxon>
        <taxon>Pseudomonadota</taxon>
        <taxon>Betaproteobacteria</taxon>
        <taxon>Burkholderiales</taxon>
        <taxon>Sphaerotilaceae</taxon>
        <taxon>Ideonella</taxon>
    </lineage>
</organism>
<accession>A0ABP3VTW7</accession>
<dbReference type="InterPro" id="IPR016181">
    <property type="entry name" value="Acyl_CoA_acyltransferase"/>
</dbReference>
<keyword evidence="2" id="KW-0012">Acyltransferase</keyword>
<dbReference type="PANTHER" id="PTHR43420">
    <property type="entry name" value="ACETYLTRANSFERASE"/>
    <property type="match status" value="1"/>
</dbReference>
<name>A0ABP3VTW7_9BURK</name>
<comment type="caution">
    <text evidence="4">The sequence shown here is derived from an EMBL/GenBank/DDBJ whole genome shotgun (WGS) entry which is preliminary data.</text>
</comment>
<keyword evidence="1" id="KW-0808">Transferase</keyword>
<dbReference type="EMBL" id="BAAAEW010000047">
    <property type="protein sequence ID" value="GAA0769253.1"/>
    <property type="molecule type" value="Genomic_DNA"/>
</dbReference>
<sequence length="243" mass="26395">MSPLHALETAAFAAWPSLEHEDLFGWHLRYAQGYTKRANSANATAAAQDLSRAQIEAIEARFTARGLRPIFRLTSFAGPEGLDDELAARGYQHVDTSLVMHRPLSSADATAPQPATTNAAPWLEAFQSVSGKLGPEQAIHLQMLQTIQHPSAFALLERNGRPAACGLGVLVDGQLGLFDIATDATLRRRGLASELCNSLLAWGRAQGAQSAYLQVTGTNAGAIKLYEVLGFGEVYRYWYRVKE</sequence>
<gene>
    <name evidence="4" type="ORF">GCM10009107_59910</name>
</gene>
<dbReference type="InterPro" id="IPR056935">
    <property type="entry name" value="Rv0428c-like_C"/>
</dbReference>
<protein>
    <submittedName>
        <fullName evidence="4">GNAT family N-acetyltransferase</fullName>
    </submittedName>
</protein>
<evidence type="ECO:0000313" key="4">
    <source>
        <dbReference type="EMBL" id="GAA0769253.1"/>
    </source>
</evidence>
<evidence type="ECO:0000313" key="5">
    <source>
        <dbReference type="Proteomes" id="UP001500279"/>
    </source>
</evidence>
<dbReference type="PROSITE" id="PS51186">
    <property type="entry name" value="GNAT"/>
    <property type="match status" value="1"/>
</dbReference>
<keyword evidence="5" id="KW-1185">Reference proteome</keyword>
<dbReference type="Pfam" id="PF24553">
    <property type="entry name" value="Rv0428c_C"/>
    <property type="match status" value="1"/>
</dbReference>
<reference evidence="5" key="1">
    <citation type="journal article" date="2019" name="Int. J. Syst. Evol. Microbiol.">
        <title>The Global Catalogue of Microorganisms (GCM) 10K type strain sequencing project: providing services to taxonomists for standard genome sequencing and annotation.</title>
        <authorList>
            <consortium name="The Broad Institute Genomics Platform"/>
            <consortium name="The Broad Institute Genome Sequencing Center for Infectious Disease"/>
            <person name="Wu L."/>
            <person name="Ma J."/>
        </authorList>
    </citation>
    <scope>NUCLEOTIDE SEQUENCE [LARGE SCALE GENOMIC DNA]</scope>
    <source>
        <strain evidence="5">JCM 15503</strain>
    </source>
</reference>
<dbReference type="SUPFAM" id="SSF55729">
    <property type="entry name" value="Acyl-CoA N-acyltransferases (Nat)"/>
    <property type="match status" value="1"/>
</dbReference>
<dbReference type="CDD" id="cd04301">
    <property type="entry name" value="NAT_SF"/>
    <property type="match status" value="1"/>
</dbReference>